<protein>
    <submittedName>
        <fullName evidence="3">Calmodulin</fullName>
    </submittedName>
</protein>
<dbReference type="OrthoDB" id="1495671at2"/>
<comment type="caution">
    <text evidence="3">The sequence shown here is derived from an EMBL/GenBank/DDBJ whole genome shotgun (WGS) entry which is preliminary data.</text>
</comment>
<dbReference type="InterPro" id="IPR053344">
    <property type="entry name" value="cAMP-inducible_BP74-like"/>
</dbReference>
<evidence type="ECO:0000313" key="3">
    <source>
        <dbReference type="EMBL" id="GAT69307.1"/>
    </source>
</evidence>
<dbReference type="PANTHER" id="PTHR35883:SF1">
    <property type="entry name" value="CALMODULIN-BINDING PROTEIN CAM-BP15-RELATED"/>
    <property type="match status" value="1"/>
</dbReference>
<keyword evidence="4" id="KW-1185">Reference proteome</keyword>
<reference evidence="4" key="2">
    <citation type="submission" date="2016-04" db="EMBL/GenBank/DDBJ databases">
        <title>Planomonospora sphaerica JCM9374 whole genome shotgun sequence.</title>
        <authorList>
            <person name="Suzuki T."/>
            <person name="Dohra H."/>
            <person name="Kodani S."/>
        </authorList>
    </citation>
    <scope>NUCLEOTIDE SEQUENCE [LARGE SCALE GENOMIC DNA]</scope>
    <source>
        <strain evidence="4">JCM 9374</strain>
    </source>
</reference>
<name>A0A171DKF4_9ACTN</name>
<feature type="domain" description="BP74 N-terminal" evidence="2">
    <location>
        <begin position="41"/>
        <end position="153"/>
    </location>
</feature>
<dbReference type="RefSeq" id="WP_068900639.1">
    <property type="nucleotide sequence ID" value="NZ_BDCX01000013.1"/>
</dbReference>
<accession>A0A171DKF4</accession>
<reference evidence="3 4" key="1">
    <citation type="journal article" date="2016" name="Genome Announc.">
        <title>Draft Genome Sequence of Planomonospora sphaerica JCM9374, a Rare Actinomycete.</title>
        <authorList>
            <person name="Dohra H."/>
            <person name="Suzuki T."/>
            <person name="Inoue Y."/>
            <person name="Kodani S."/>
        </authorList>
    </citation>
    <scope>NUCLEOTIDE SEQUENCE [LARGE SCALE GENOMIC DNA]</scope>
    <source>
        <strain evidence="3 4">JCM 9374</strain>
    </source>
</reference>
<dbReference type="Proteomes" id="UP000077701">
    <property type="component" value="Unassembled WGS sequence"/>
</dbReference>
<proteinExistence type="predicted"/>
<dbReference type="Pfam" id="PF23621">
    <property type="entry name" value="BP74_N"/>
    <property type="match status" value="1"/>
</dbReference>
<gene>
    <name evidence="3" type="ORF">PS9374_04982</name>
</gene>
<dbReference type="AlphaFoldDB" id="A0A171DKF4"/>
<evidence type="ECO:0000259" key="2">
    <source>
        <dbReference type="Pfam" id="PF23621"/>
    </source>
</evidence>
<feature type="signal peptide" evidence="1">
    <location>
        <begin position="1"/>
        <end position="26"/>
    </location>
</feature>
<evidence type="ECO:0000256" key="1">
    <source>
        <dbReference type="SAM" id="SignalP"/>
    </source>
</evidence>
<dbReference type="PANTHER" id="PTHR35883">
    <property type="entry name" value="CYCLIC AMP-INDUCIBLE PROTEIN BP74-RELATED"/>
    <property type="match status" value="1"/>
</dbReference>
<dbReference type="InterPro" id="IPR056422">
    <property type="entry name" value="BP74_N"/>
</dbReference>
<evidence type="ECO:0000313" key="4">
    <source>
        <dbReference type="Proteomes" id="UP000077701"/>
    </source>
</evidence>
<keyword evidence="1" id="KW-0732">Signal</keyword>
<sequence length="157" mass="16997">MPRTTVKLAVLAAAAALLSLTQPAGATPTGATAHRGAAASEAYFEFDYPPSPDKVVFKLTDTAKIQEARNIVNGTQKDRTHVIGRIVKRPESYNPGWSFHLDPASISFFQVAIEVCDAAPRYVEDHLDEAGGAFLPGAHWCPWNSRLLREVPAPQTS</sequence>
<dbReference type="EMBL" id="BDCX01000013">
    <property type="protein sequence ID" value="GAT69307.1"/>
    <property type="molecule type" value="Genomic_DNA"/>
</dbReference>
<feature type="chain" id="PRO_5007905886" evidence="1">
    <location>
        <begin position="27"/>
        <end position="157"/>
    </location>
</feature>
<organism evidence="3 4">
    <name type="scientific">Planomonospora sphaerica</name>
    <dbReference type="NCBI Taxonomy" id="161355"/>
    <lineage>
        <taxon>Bacteria</taxon>
        <taxon>Bacillati</taxon>
        <taxon>Actinomycetota</taxon>
        <taxon>Actinomycetes</taxon>
        <taxon>Streptosporangiales</taxon>
        <taxon>Streptosporangiaceae</taxon>
        <taxon>Planomonospora</taxon>
    </lineage>
</organism>